<dbReference type="EMBL" id="CP010868">
    <property type="protein sequence ID" value="AJM93079.1"/>
    <property type="molecule type" value="Genomic_DNA"/>
</dbReference>
<proteinExistence type="predicted"/>
<accession>A0A0C5BXR8</accession>
<dbReference type="STRING" id="1582439.NPIRD3C_1869"/>
<sequence length="105" mass="11472">MECNGPQCSVSQVESHNSCDCPSCTGQNPVDFIELTWHKAAMNAILEAKKDRIKSRIEKQMGDALDQGADAVVEHIHKKISAAITTAGSEQELKNKLFSILKEAC</sequence>
<name>A0A0C5BXR8_9ARCH</name>
<dbReference type="PATRIC" id="fig|1582439.9.peg.1926"/>
<dbReference type="GeneID" id="41600955"/>
<dbReference type="KEGG" id="nid:NPIRD3C_1869"/>
<protein>
    <submittedName>
        <fullName evidence="1">Uncharacterized protein</fullName>
    </submittedName>
</protein>
<dbReference type="Proteomes" id="UP000032027">
    <property type="component" value="Chromosome"/>
</dbReference>
<reference evidence="1 2" key="3">
    <citation type="journal article" date="2019" name="Int. J. Syst. Evol. Microbiol.">
        <title>Nitrosopumilus adriaticus sp. nov. and Nitrosopumilus piranensis sp. nov., two ammonia-oxidizing archaea from the Adriatic Sea and members of the class Nitrososphaeria.</title>
        <authorList>
            <person name="Bayer B."/>
            <person name="Vojvoda J."/>
            <person name="Reinthaler T."/>
            <person name="Reyes C."/>
            <person name="Pinto M."/>
            <person name="Herndl G.J."/>
        </authorList>
    </citation>
    <scope>NUCLEOTIDE SEQUENCE [LARGE SCALE GENOMIC DNA]</scope>
    <source>
        <strain evidence="1 2">D3C</strain>
    </source>
</reference>
<gene>
    <name evidence="1" type="ORF">NPIRD3C_1869</name>
</gene>
<dbReference type="OrthoDB" id="372682at2157"/>
<reference evidence="1 2" key="2">
    <citation type="journal article" date="2016" name="ISME J.">
        <title>Physiological and genomic characterization of two novel marine thaumarchaeal strains indicates niche differentiation.</title>
        <authorList>
            <person name="Bayer B."/>
            <person name="Vojvoda J."/>
            <person name="Offre P."/>
            <person name="Alves R.J."/>
            <person name="Elisabeth N.H."/>
            <person name="Garcia J.A."/>
            <person name="Volland J.M."/>
            <person name="Srivastava A."/>
            <person name="Schleper C."/>
            <person name="Herndl G.J."/>
        </authorList>
    </citation>
    <scope>NUCLEOTIDE SEQUENCE [LARGE SCALE GENOMIC DNA]</scope>
    <source>
        <strain evidence="1 2">D3C</strain>
    </source>
</reference>
<dbReference type="RefSeq" id="WP_148703802.1">
    <property type="nucleotide sequence ID" value="NZ_CP010868.1"/>
</dbReference>
<evidence type="ECO:0000313" key="2">
    <source>
        <dbReference type="Proteomes" id="UP000032027"/>
    </source>
</evidence>
<organism evidence="1 2">
    <name type="scientific">Nitrosopumilus piranensis</name>
    <dbReference type="NCBI Taxonomy" id="1582439"/>
    <lineage>
        <taxon>Archaea</taxon>
        <taxon>Nitrososphaerota</taxon>
        <taxon>Nitrososphaeria</taxon>
        <taxon>Nitrosopumilales</taxon>
        <taxon>Nitrosopumilaceae</taxon>
        <taxon>Nitrosopumilus</taxon>
    </lineage>
</organism>
<dbReference type="AlphaFoldDB" id="A0A0C5BXR8"/>
<keyword evidence="2" id="KW-1185">Reference proteome</keyword>
<dbReference type="HOGENOM" id="CLU_2230261_0_0_2"/>
<reference evidence="2" key="1">
    <citation type="submission" date="2015-02" db="EMBL/GenBank/DDBJ databases">
        <title>Characterization of two novel Thaumarchaeota isolated from the Northern Adriatic Sea.</title>
        <authorList>
            <person name="Bayer B."/>
            <person name="Vojvoda J."/>
            <person name="Offre P."/>
            <person name="Srivastava A."/>
            <person name="Elisabeth N."/>
            <person name="Garcia J.A.L."/>
            <person name="Schleper C."/>
            <person name="Herndl G.J."/>
        </authorList>
    </citation>
    <scope>NUCLEOTIDE SEQUENCE [LARGE SCALE GENOMIC DNA]</scope>
    <source>
        <strain evidence="2">D3C</strain>
    </source>
</reference>
<evidence type="ECO:0000313" key="1">
    <source>
        <dbReference type="EMBL" id="AJM93079.1"/>
    </source>
</evidence>